<dbReference type="Proteomes" id="UP000800040">
    <property type="component" value="Unassembled WGS sequence"/>
</dbReference>
<protein>
    <submittedName>
        <fullName evidence="3">HET-domain-containing protein</fullName>
    </submittedName>
</protein>
<evidence type="ECO:0000256" key="1">
    <source>
        <dbReference type="SAM" id="MobiDB-lite"/>
    </source>
</evidence>
<gene>
    <name evidence="3" type="ORF">BDW02DRAFT_645333</name>
</gene>
<evidence type="ECO:0000313" key="4">
    <source>
        <dbReference type="Proteomes" id="UP000800040"/>
    </source>
</evidence>
<name>A0A6A5KQZ5_9PLEO</name>
<evidence type="ECO:0000313" key="3">
    <source>
        <dbReference type="EMBL" id="KAF1837496.1"/>
    </source>
</evidence>
<dbReference type="PANTHER" id="PTHR33112:SF10">
    <property type="entry name" value="TOL"/>
    <property type="match status" value="1"/>
</dbReference>
<organism evidence="3 4">
    <name type="scientific">Decorospora gaudefroyi</name>
    <dbReference type="NCBI Taxonomy" id="184978"/>
    <lineage>
        <taxon>Eukaryota</taxon>
        <taxon>Fungi</taxon>
        <taxon>Dikarya</taxon>
        <taxon>Ascomycota</taxon>
        <taxon>Pezizomycotina</taxon>
        <taxon>Dothideomycetes</taxon>
        <taxon>Pleosporomycetidae</taxon>
        <taxon>Pleosporales</taxon>
        <taxon>Pleosporineae</taxon>
        <taxon>Pleosporaceae</taxon>
        <taxon>Decorospora</taxon>
    </lineage>
</organism>
<evidence type="ECO:0000259" key="2">
    <source>
        <dbReference type="Pfam" id="PF06985"/>
    </source>
</evidence>
<dbReference type="AlphaFoldDB" id="A0A6A5KQZ5"/>
<feature type="compositionally biased region" description="Basic and acidic residues" evidence="1">
    <location>
        <begin position="590"/>
        <end position="619"/>
    </location>
</feature>
<dbReference type="Pfam" id="PF06985">
    <property type="entry name" value="HET"/>
    <property type="match status" value="1"/>
</dbReference>
<dbReference type="EMBL" id="ML975261">
    <property type="protein sequence ID" value="KAF1837496.1"/>
    <property type="molecule type" value="Genomic_DNA"/>
</dbReference>
<reference evidence="3" key="1">
    <citation type="submission" date="2020-01" db="EMBL/GenBank/DDBJ databases">
        <authorList>
            <consortium name="DOE Joint Genome Institute"/>
            <person name="Haridas S."/>
            <person name="Albert R."/>
            <person name="Binder M."/>
            <person name="Bloem J."/>
            <person name="Labutti K."/>
            <person name="Salamov A."/>
            <person name="Andreopoulos B."/>
            <person name="Baker S.E."/>
            <person name="Barry K."/>
            <person name="Bills G."/>
            <person name="Bluhm B.H."/>
            <person name="Cannon C."/>
            <person name="Castanera R."/>
            <person name="Culley D.E."/>
            <person name="Daum C."/>
            <person name="Ezra D."/>
            <person name="Gonzalez J.B."/>
            <person name="Henrissat B."/>
            <person name="Kuo A."/>
            <person name="Liang C."/>
            <person name="Lipzen A."/>
            <person name="Lutzoni F."/>
            <person name="Magnuson J."/>
            <person name="Mondo S."/>
            <person name="Nolan M."/>
            <person name="Ohm R."/>
            <person name="Pangilinan J."/>
            <person name="Park H.-J."/>
            <person name="Ramirez L."/>
            <person name="Alfaro M."/>
            <person name="Sun H."/>
            <person name="Tritt A."/>
            <person name="Yoshinaga Y."/>
            <person name="Zwiers L.-H."/>
            <person name="Turgeon B.G."/>
            <person name="Goodwin S.B."/>
            <person name="Spatafora J.W."/>
            <person name="Crous P.W."/>
            <person name="Grigoriev I.V."/>
        </authorList>
    </citation>
    <scope>NUCLEOTIDE SEQUENCE</scope>
    <source>
        <strain evidence="3">P77</strain>
    </source>
</reference>
<accession>A0A6A5KQZ5</accession>
<dbReference type="OrthoDB" id="5362512at2759"/>
<feature type="compositionally biased region" description="Basic and acidic residues" evidence="1">
    <location>
        <begin position="529"/>
        <end position="567"/>
    </location>
</feature>
<keyword evidence="4" id="KW-1185">Reference proteome</keyword>
<feature type="domain" description="Heterokaryon incompatibility" evidence="2">
    <location>
        <begin position="214"/>
        <end position="365"/>
    </location>
</feature>
<dbReference type="InterPro" id="IPR010730">
    <property type="entry name" value="HET"/>
</dbReference>
<sequence length="768" mass="88586">MKLCQYCIKNILESEESWDYHRRSWKSLECEWDTDQQVPRATEQADMAQKKKVPCLFCSTLKNDIEKLAPLLQEARYASAWPVCRWNIRSLAKMQESLETVVVTFRYVPPVKFPGFEQVELPTRTFFLFPEEDVQPLPTAEDLPPSTNPADDKGARIRAWVDTCDTSHTNCMKRSKATPKSRRFVPTRLLDISGEPQTPIRVIETATTSVQGPYCTLSHCWGKIEFQQLRDSNRERFMKEGIPWHLFTQNFQDAIEIARALHVGYIWIDSLCIIQKSEPDWDREASRMHLVYRNSYCNIAVVDSQDSTGGAFRSRKRDEVVPVRYRPNDDSAFFGRKTWVVVPEDLWERELMQSFLYARGWVFQERMLAPRILHFAEKQIFWDCPSLSACETLPAGLPQPMDNVAGPDRHWRGRLQVSDDSQEPLAGAIDQPLSSFWKTAVRKYTRCNLTKGSDKLIAMWGIAKLVRDALDDVYGAGLWEANLEDQLAWHVVECKLTQRPSESSAWNLARDIPSWSWASMDGEIVIPDRMSDKPHQKVTDHDGRPLWLDLKERERFPEATTKRHEGEAPPTPVRGVSDTGAELQRHSAQLKKEQPDLSGEKDFHRSSGPKRLDRDDEPKLNSNSIRIQGHVGRGRLESDQGGQRWQLRIDGVDFEMEAFPDVVPDLRDPIVALPHYVVLAAKQVYIPPSFLGDAHSSQKQDSDVRRLASIDELVDTESDEFDYTGHGILMKYLENNRFRRTGAFRFRNASEKVYNQLQGTNNWKFWLE</sequence>
<proteinExistence type="predicted"/>
<feature type="region of interest" description="Disordered" evidence="1">
    <location>
        <begin position="529"/>
        <end position="642"/>
    </location>
</feature>
<dbReference type="PANTHER" id="PTHR33112">
    <property type="entry name" value="DOMAIN PROTEIN, PUTATIVE-RELATED"/>
    <property type="match status" value="1"/>
</dbReference>